<evidence type="ECO:0000313" key="9">
    <source>
        <dbReference type="Proteomes" id="UP000651452"/>
    </source>
</evidence>
<evidence type="ECO:0000256" key="1">
    <source>
        <dbReference type="ARBA" id="ARBA00004141"/>
    </source>
</evidence>
<sequence>MANLTGNVNLIAGGVQYALFIIFSSIMFFFVDKIGRRTLLIYGALSMAFCHFVVGGVMGAHGVSVPEGVNGDANIVIRVTGAPAHTVIAFSYLLIVFYALTLAPICWIYAAEVWSLETRATGMGISAIGNWLFNFAIGLFIPPAFRNITYGLFLLFGGFCVLAAIQFWFTYPETCGKTIEEIEVLFSNQGPRAWKTKKGSERLHEEIDAVATAQAKGVARESIERVIAKDSAHHNEKVGDV</sequence>
<feature type="transmembrane region" description="Helical" evidence="6">
    <location>
        <begin position="89"/>
        <end position="110"/>
    </location>
</feature>
<dbReference type="InterPro" id="IPR005829">
    <property type="entry name" value="Sugar_transporter_CS"/>
</dbReference>
<dbReference type="PANTHER" id="PTHR48022:SF47">
    <property type="entry name" value="MAJOR FACILITATOR SUPERFAMILY (MFS) PROFILE DOMAIN-CONTAINING PROTEIN"/>
    <property type="match status" value="1"/>
</dbReference>
<dbReference type="PROSITE" id="PS50850">
    <property type="entry name" value="MFS"/>
    <property type="match status" value="1"/>
</dbReference>
<dbReference type="SUPFAM" id="SSF103473">
    <property type="entry name" value="MFS general substrate transporter"/>
    <property type="match status" value="1"/>
</dbReference>
<feature type="transmembrane region" description="Helical" evidence="6">
    <location>
        <begin position="39"/>
        <end position="60"/>
    </location>
</feature>
<evidence type="ECO:0000259" key="7">
    <source>
        <dbReference type="PROSITE" id="PS50850"/>
    </source>
</evidence>
<dbReference type="Gene3D" id="1.20.1250.20">
    <property type="entry name" value="MFS general substrate transporter like domains"/>
    <property type="match status" value="1"/>
</dbReference>
<feature type="domain" description="Major facilitator superfamily (MFS) profile" evidence="7">
    <location>
        <begin position="1"/>
        <end position="175"/>
    </location>
</feature>
<name>A0A8H7J309_9PLEO</name>
<keyword evidence="5 6" id="KW-0472">Membrane</keyword>
<dbReference type="Pfam" id="PF00083">
    <property type="entry name" value="Sugar_tr"/>
    <property type="match status" value="1"/>
</dbReference>
<dbReference type="PANTHER" id="PTHR48022">
    <property type="entry name" value="PLASTIDIC GLUCOSE TRANSPORTER 4"/>
    <property type="match status" value="1"/>
</dbReference>
<evidence type="ECO:0000256" key="5">
    <source>
        <dbReference type="ARBA" id="ARBA00023136"/>
    </source>
</evidence>
<evidence type="ECO:0000256" key="2">
    <source>
        <dbReference type="ARBA" id="ARBA00010992"/>
    </source>
</evidence>
<feature type="transmembrane region" description="Helical" evidence="6">
    <location>
        <begin position="122"/>
        <end position="142"/>
    </location>
</feature>
<evidence type="ECO:0000256" key="3">
    <source>
        <dbReference type="ARBA" id="ARBA00022692"/>
    </source>
</evidence>
<accession>A0A8H7J309</accession>
<comment type="similarity">
    <text evidence="2">Belongs to the major facilitator superfamily. Sugar transporter (TC 2.A.1.1) family.</text>
</comment>
<dbReference type="GO" id="GO:0005351">
    <property type="term" value="F:carbohydrate:proton symporter activity"/>
    <property type="evidence" value="ECO:0007669"/>
    <property type="project" value="TreeGrafter"/>
</dbReference>
<gene>
    <name evidence="8" type="ORF">EKO04_006258</name>
</gene>
<proteinExistence type="inferred from homology"/>
<organism evidence="8 9">
    <name type="scientific">Ascochyta lentis</name>
    <dbReference type="NCBI Taxonomy" id="205686"/>
    <lineage>
        <taxon>Eukaryota</taxon>
        <taxon>Fungi</taxon>
        <taxon>Dikarya</taxon>
        <taxon>Ascomycota</taxon>
        <taxon>Pezizomycotina</taxon>
        <taxon>Dothideomycetes</taxon>
        <taxon>Pleosporomycetidae</taxon>
        <taxon>Pleosporales</taxon>
        <taxon>Pleosporineae</taxon>
        <taxon>Didymellaceae</taxon>
        <taxon>Ascochyta</taxon>
    </lineage>
</organism>
<dbReference type="InterPro" id="IPR020846">
    <property type="entry name" value="MFS_dom"/>
</dbReference>
<evidence type="ECO:0000256" key="6">
    <source>
        <dbReference type="SAM" id="Phobius"/>
    </source>
</evidence>
<dbReference type="PROSITE" id="PS00216">
    <property type="entry name" value="SUGAR_TRANSPORT_1"/>
    <property type="match status" value="1"/>
</dbReference>
<reference evidence="8" key="1">
    <citation type="submission" date="2018-12" db="EMBL/GenBank/DDBJ databases">
        <authorList>
            <person name="Syme R.A."/>
            <person name="Farfan-Caceres L."/>
            <person name="Lichtenzveig J."/>
        </authorList>
    </citation>
    <scope>NUCLEOTIDE SEQUENCE</scope>
    <source>
        <strain evidence="8">Al4</strain>
    </source>
</reference>
<keyword evidence="3 6" id="KW-0812">Transmembrane</keyword>
<dbReference type="InterPro" id="IPR050360">
    <property type="entry name" value="MFS_Sugar_Transporters"/>
</dbReference>
<comment type="caution">
    <text evidence="8">The sequence shown here is derived from an EMBL/GenBank/DDBJ whole genome shotgun (WGS) entry which is preliminary data.</text>
</comment>
<feature type="transmembrane region" description="Helical" evidence="6">
    <location>
        <begin position="14"/>
        <end position="32"/>
    </location>
</feature>
<comment type="subcellular location">
    <subcellularLocation>
        <location evidence="1">Membrane</location>
        <topology evidence="1">Multi-pass membrane protein</topology>
    </subcellularLocation>
</comment>
<keyword evidence="4 6" id="KW-1133">Transmembrane helix</keyword>
<dbReference type="OrthoDB" id="4142200at2759"/>
<keyword evidence="9" id="KW-1185">Reference proteome</keyword>
<dbReference type="EMBL" id="RZGK01000010">
    <property type="protein sequence ID" value="KAF9695728.1"/>
    <property type="molecule type" value="Genomic_DNA"/>
</dbReference>
<dbReference type="Proteomes" id="UP000651452">
    <property type="component" value="Unassembled WGS sequence"/>
</dbReference>
<dbReference type="InterPro" id="IPR036259">
    <property type="entry name" value="MFS_trans_sf"/>
</dbReference>
<evidence type="ECO:0000313" key="8">
    <source>
        <dbReference type="EMBL" id="KAF9695728.1"/>
    </source>
</evidence>
<reference evidence="8" key="2">
    <citation type="submission" date="2020-09" db="EMBL/GenBank/DDBJ databases">
        <title>Reference genome assembly for Australian Ascochyta lentis isolate Al4.</title>
        <authorList>
            <person name="Lee R.C."/>
            <person name="Farfan-Caceres L.M."/>
            <person name="Debler J.W."/>
            <person name="Williams A.H."/>
            <person name="Henares B.M."/>
        </authorList>
    </citation>
    <scope>NUCLEOTIDE SEQUENCE</scope>
    <source>
        <strain evidence="8">Al4</strain>
    </source>
</reference>
<dbReference type="GO" id="GO:0016020">
    <property type="term" value="C:membrane"/>
    <property type="evidence" value="ECO:0007669"/>
    <property type="project" value="UniProtKB-SubCell"/>
</dbReference>
<protein>
    <recommendedName>
        <fullName evidence="7">Major facilitator superfamily (MFS) profile domain-containing protein</fullName>
    </recommendedName>
</protein>
<feature type="transmembrane region" description="Helical" evidence="6">
    <location>
        <begin position="148"/>
        <end position="169"/>
    </location>
</feature>
<dbReference type="InterPro" id="IPR005828">
    <property type="entry name" value="MFS_sugar_transport-like"/>
</dbReference>
<dbReference type="AlphaFoldDB" id="A0A8H7J309"/>
<evidence type="ECO:0000256" key="4">
    <source>
        <dbReference type="ARBA" id="ARBA00022989"/>
    </source>
</evidence>